<feature type="chain" id="PRO_5042982358" evidence="1">
    <location>
        <begin position="20"/>
        <end position="107"/>
    </location>
</feature>
<gene>
    <name evidence="2" type="ORF">QBC35DRAFT_60913</name>
</gene>
<reference evidence="2" key="1">
    <citation type="journal article" date="2023" name="Mol. Phylogenet. Evol.">
        <title>Genome-scale phylogeny and comparative genomics of the fungal order Sordariales.</title>
        <authorList>
            <person name="Hensen N."/>
            <person name="Bonometti L."/>
            <person name="Westerberg I."/>
            <person name="Brannstrom I.O."/>
            <person name="Guillou S."/>
            <person name="Cros-Aarteil S."/>
            <person name="Calhoun S."/>
            <person name="Haridas S."/>
            <person name="Kuo A."/>
            <person name="Mondo S."/>
            <person name="Pangilinan J."/>
            <person name="Riley R."/>
            <person name="LaButti K."/>
            <person name="Andreopoulos B."/>
            <person name="Lipzen A."/>
            <person name="Chen C."/>
            <person name="Yan M."/>
            <person name="Daum C."/>
            <person name="Ng V."/>
            <person name="Clum A."/>
            <person name="Steindorff A."/>
            <person name="Ohm R.A."/>
            <person name="Martin F."/>
            <person name="Silar P."/>
            <person name="Natvig D.O."/>
            <person name="Lalanne C."/>
            <person name="Gautier V."/>
            <person name="Ament-Velasquez S.L."/>
            <person name="Kruys A."/>
            <person name="Hutchinson M.I."/>
            <person name="Powell A.J."/>
            <person name="Barry K."/>
            <person name="Miller A.N."/>
            <person name="Grigoriev I.V."/>
            <person name="Debuchy R."/>
            <person name="Gladieux P."/>
            <person name="Hiltunen Thoren M."/>
            <person name="Johannesson H."/>
        </authorList>
    </citation>
    <scope>NUCLEOTIDE SEQUENCE</scope>
    <source>
        <strain evidence="2">PSN309</strain>
    </source>
</reference>
<proteinExistence type="predicted"/>
<organism evidence="2 3">
    <name type="scientific">Podospora australis</name>
    <dbReference type="NCBI Taxonomy" id="1536484"/>
    <lineage>
        <taxon>Eukaryota</taxon>
        <taxon>Fungi</taxon>
        <taxon>Dikarya</taxon>
        <taxon>Ascomycota</taxon>
        <taxon>Pezizomycotina</taxon>
        <taxon>Sordariomycetes</taxon>
        <taxon>Sordariomycetidae</taxon>
        <taxon>Sordariales</taxon>
        <taxon>Podosporaceae</taxon>
        <taxon>Podospora</taxon>
    </lineage>
</organism>
<dbReference type="AlphaFoldDB" id="A0AAN7AEI5"/>
<reference evidence="2" key="2">
    <citation type="submission" date="2023-05" db="EMBL/GenBank/DDBJ databases">
        <authorList>
            <consortium name="Lawrence Berkeley National Laboratory"/>
            <person name="Steindorff A."/>
            <person name="Hensen N."/>
            <person name="Bonometti L."/>
            <person name="Westerberg I."/>
            <person name="Brannstrom I.O."/>
            <person name="Guillou S."/>
            <person name="Cros-Aarteil S."/>
            <person name="Calhoun S."/>
            <person name="Haridas S."/>
            <person name="Kuo A."/>
            <person name="Mondo S."/>
            <person name="Pangilinan J."/>
            <person name="Riley R."/>
            <person name="Labutti K."/>
            <person name="Andreopoulos B."/>
            <person name="Lipzen A."/>
            <person name="Chen C."/>
            <person name="Yanf M."/>
            <person name="Daum C."/>
            <person name="Ng V."/>
            <person name="Clum A."/>
            <person name="Ohm R."/>
            <person name="Martin F."/>
            <person name="Silar P."/>
            <person name="Natvig D."/>
            <person name="Lalanne C."/>
            <person name="Gautier V."/>
            <person name="Ament-Velasquez S.L."/>
            <person name="Kruys A."/>
            <person name="Hutchinson M.I."/>
            <person name="Powell A.J."/>
            <person name="Barry K."/>
            <person name="Miller A.N."/>
            <person name="Grigoriev I.V."/>
            <person name="Debuchy R."/>
            <person name="Gladieux P."/>
            <person name="Thoren M.H."/>
            <person name="Johannesson H."/>
        </authorList>
    </citation>
    <scope>NUCLEOTIDE SEQUENCE</scope>
    <source>
        <strain evidence="2">PSN309</strain>
    </source>
</reference>
<comment type="caution">
    <text evidence="2">The sequence shown here is derived from an EMBL/GenBank/DDBJ whole genome shotgun (WGS) entry which is preliminary data.</text>
</comment>
<name>A0AAN7AEI5_9PEZI</name>
<protein>
    <submittedName>
        <fullName evidence="2">Uncharacterized protein</fullName>
    </submittedName>
</protein>
<dbReference type="Proteomes" id="UP001302126">
    <property type="component" value="Unassembled WGS sequence"/>
</dbReference>
<evidence type="ECO:0000256" key="1">
    <source>
        <dbReference type="SAM" id="SignalP"/>
    </source>
</evidence>
<evidence type="ECO:0000313" key="2">
    <source>
        <dbReference type="EMBL" id="KAK4184268.1"/>
    </source>
</evidence>
<keyword evidence="1" id="KW-0732">Signal</keyword>
<sequence length="107" mass="11393">MLRNILALTLLATGAVVQASPVPDAAPALLPRAVCVLAEGENGYTIDPFTRPPCVCKCLKSSCEEVTNNDEDYLLCVKTPWPSDANPWSSQLIVAFGRCTGAIRCIG</sequence>
<accession>A0AAN7AEI5</accession>
<evidence type="ECO:0000313" key="3">
    <source>
        <dbReference type="Proteomes" id="UP001302126"/>
    </source>
</evidence>
<keyword evidence="3" id="KW-1185">Reference proteome</keyword>
<feature type="signal peptide" evidence="1">
    <location>
        <begin position="1"/>
        <end position="19"/>
    </location>
</feature>
<dbReference type="EMBL" id="MU864497">
    <property type="protein sequence ID" value="KAK4184268.1"/>
    <property type="molecule type" value="Genomic_DNA"/>
</dbReference>